<comment type="catalytic activity">
    <reaction evidence="8">
        <text>Mo-molybdopterin + GTP + H(+) = Mo-molybdopterin guanine dinucleotide + diphosphate</text>
        <dbReference type="Rhea" id="RHEA:34243"/>
        <dbReference type="ChEBI" id="CHEBI:15378"/>
        <dbReference type="ChEBI" id="CHEBI:33019"/>
        <dbReference type="ChEBI" id="CHEBI:37565"/>
        <dbReference type="ChEBI" id="CHEBI:71302"/>
        <dbReference type="ChEBI" id="CHEBI:71310"/>
        <dbReference type="EC" id="2.7.7.77"/>
    </reaction>
</comment>
<name>A0AAE3UD20_9BACT</name>
<evidence type="ECO:0000256" key="3">
    <source>
        <dbReference type="ARBA" id="ARBA00022723"/>
    </source>
</evidence>
<dbReference type="PANTHER" id="PTHR19136">
    <property type="entry name" value="MOLYBDENUM COFACTOR GUANYLYLTRANSFERASE"/>
    <property type="match status" value="1"/>
</dbReference>
<proteinExistence type="inferred from homology"/>
<comment type="similarity">
    <text evidence="8">Belongs to the MobA family.</text>
</comment>
<evidence type="ECO:0000256" key="2">
    <source>
        <dbReference type="ARBA" id="ARBA00022679"/>
    </source>
</evidence>
<dbReference type="InterPro" id="IPR029044">
    <property type="entry name" value="Nucleotide-diphossugar_trans"/>
</dbReference>
<keyword evidence="11" id="KW-1185">Reference proteome</keyword>
<evidence type="ECO:0000256" key="1">
    <source>
        <dbReference type="ARBA" id="ARBA00022490"/>
    </source>
</evidence>
<dbReference type="SUPFAM" id="SSF53448">
    <property type="entry name" value="Nucleotide-diphospho-sugar transferases"/>
    <property type="match status" value="1"/>
</dbReference>
<keyword evidence="2 8" id="KW-0808">Transferase</keyword>
<feature type="binding site" evidence="8">
    <location>
        <position position="101"/>
    </location>
    <ligand>
        <name>GTP</name>
        <dbReference type="ChEBI" id="CHEBI:37565"/>
    </ligand>
</feature>
<gene>
    <name evidence="8" type="primary">mobA</name>
    <name evidence="10" type="ORF">QNI22_08810</name>
</gene>
<dbReference type="Pfam" id="PF12804">
    <property type="entry name" value="NTP_transf_3"/>
    <property type="match status" value="1"/>
</dbReference>
<keyword evidence="4 8" id="KW-0547">Nucleotide-binding</keyword>
<keyword evidence="6 8" id="KW-0342">GTP-binding</keyword>
<evidence type="ECO:0000256" key="6">
    <source>
        <dbReference type="ARBA" id="ARBA00023134"/>
    </source>
</evidence>
<feature type="binding site" evidence="8">
    <location>
        <position position="72"/>
    </location>
    <ligand>
        <name>GTP</name>
        <dbReference type="ChEBI" id="CHEBI:37565"/>
    </ligand>
</feature>
<dbReference type="GO" id="GO:0046872">
    <property type="term" value="F:metal ion binding"/>
    <property type="evidence" value="ECO:0007669"/>
    <property type="project" value="UniProtKB-KW"/>
</dbReference>
<comment type="domain">
    <text evidence="8">The N-terminal domain determines nucleotide recognition and specific binding, while the C-terminal domain determines the specific binding to the target protein.</text>
</comment>
<evidence type="ECO:0000256" key="4">
    <source>
        <dbReference type="ARBA" id="ARBA00022741"/>
    </source>
</evidence>
<feature type="binding site" evidence="8">
    <location>
        <position position="23"/>
    </location>
    <ligand>
        <name>GTP</name>
        <dbReference type="ChEBI" id="CHEBI:37565"/>
    </ligand>
</feature>
<dbReference type="Proteomes" id="UP001232063">
    <property type="component" value="Unassembled WGS sequence"/>
</dbReference>
<dbReference type="GO" id="GO:0061603">
    <property type="term" value="F:molybdenum cofactor guanylyltransferase activity"/>
    <property type="evidence" value="ECO:0007669"/>
    <property type="project" value="UniProtKB-EC"/>
</dbReference>
<sequence>MINSGLAGLVLCGGYSSRMGSDKGLLLHTDGYWVQNAIDKMEALGLPVWVSVREEQHAIYSSIISSDKLLADAVSVQGPLAGLLTAHQHFPEQDWLVVACDMIDMTQSVLKQVIDAYQCSKKYDCFVFEQEGKWEPLCAIYTKIALEKFLGIAKQGQLPSQSMKYLIEKSHPCFIPITSDSYPAFRNYNQPDDLKIKNPL</sequence>
<reference evidence="10" key="1">
    <citation type="submission" date="2023-05" db="EMBL/GenBank/DDBJ databases">
        <authorList>
            <person name="Zhang X."/>
        </authorList>
    </citation>
    <scope>NUCLEOTIDE SEQUENCE</scope>
    <source>
        <strain evidence="10">BD1B2-1</strain>
    </source>
</reference>
<dbReference type="Gene3D" id="3.90.550.10">
    <property type="entry name" value="Spore Coat Polysaccharide Biosynthesis Protein SpsA, Chain A"/>
    <property type="match status" value="1"/>
</dbReference>
<comment type="caution">
    <text evidence="8">Lacks conserved residue(s) required for the propagation of feature annotation.</text>
</comment>
<evidence type="ECO:0000256" key="5">
    <source>
        <dbReference type="ARBA" id="ARBA00022842"/>
    </source>
</evidence>
<dbReference type="AlphaFoldDB" id="A0AAE3UD20"/>
<feature type="domain" description="MobA-like NTP transferase" evidence="9">
    <location>
        <begin position="8"/>
        <end position="154"/>
    </location>
</feature>
<keyword evidence="3 8" id="KW-0479">Metal-binding</keyword>
<dbReference type="RefSeq" id="WP_314510276.1">
    <property type="nucleotide sequence ID" value="NZ_JASJOU010000002.1"/>
</dbReference>
<protein>
    <recommendedName>
        <fullName evidence="8">Probable molybdenum cofactor guanylyltransferase</fullName>
        <shortName evidence="8">MoCo guanylyltransferase</shortName>
        <ecNumber evidence="8">2.7.7.77</ecNumber>
    </recommendedName>
    <alternativeName>
        <fullName evidence="8">GTP:molybdopterin guanylyltransferase</fullName>
    </alternativeName>
    <alternativeName>
        <fullName evidence="8">Mo-MPT guanylyltransferase</fullName>
    </alternativeName>
    <alternativeName>
        <fullName evidence="8">Molybdopterin guanylyltransferase</fullName>
    </alternativeName>
    <alternativeName>
        <fullName evidence="8">Molybdopterin-guanine dinucleotide synthase</fullName>
        <shortName evidence="8">MGD synthase</shortName>
    </alternativeName>
</protein>
<accession>A0AAE3UD20</accession>
<organism evidence="10 11">
    <name type="scientific">Xanthocytophaga agilis</name>
    <dbReference type="NCBI Taxonomy" id="3048010"/>
    <lineage>
        <taxon>Bacteria</taxon>
        <taxon>Pseudomonadati</taxon>
        <taxon>Bacteroidota</taxon>
        <taxon>Cytophagia</taxon>
        <taxon>Cytophagales</taxon>
        <taxon>Rhodocytophagaceae</taxon>
        <taxon>Xanthocytophaga</taxon>
    </lineage>
</organism>
<dbReference type="EC" id="2.7.7.77" evidence="8"/>
<feature type="binding site" evidence="8">
    <location>
        <begin position="11"/>
        <end position="13"/>
    </location>
    <ligand>
        <name>GTP</name>
        <dbReference type="ChEBI" id="CHEBI:37565"/>
    </ligand>
</feature>
<keyword evidence="10" id="KW-0548">Nucleotidyltransferase</keyword>
<dbReference type="PANTHER" id="PTHR19136:SF81">
    <property type="entry name" value="MOLYBDENUM COFACTOR GUANYLYLTRANSFERASE"/>
    <property type="match status" value="1"/>
</dbReference>
<dbReference type="EMBL" id="JASJOU010000002">
    <property type="protein sequence ID" value="MDJ1500745.1"/>
    <property type="molecule type" value="Genomic_DNA"/>
</dbReference>
<dbReference type="HAMAP" id="MF_00316">
    <property type="entry name" value="MobA"/>
    <property type="match status" value="1"/>
</dbReference>
<dbReference type="InterPro" id="IPR013482">
    <property type="entry name" value="Molybde_CF_guanTrfase"/>
</dbReference>
<dbReference type="GO" id="GO:0006777">
    <property type="term" value="P:Mo-molybdopterin cofactor biosynthetic process"/>
    <property type="evidence" value="ECO:0007669"/>
    <property type="project" value="UniProtKB-KW"/>
</dbReference>
<dbReference type="GO" id="GO:0005737">
    <property type="term" value="C:cytoplasm"/>
    <property type="evidence" value="ECO:0007669"/>
    <property type="project" value="UniProtKB-SubCell"/>
</dbReference>
<evidence type="ECO:0000313" key="11">
    <source>
        <dbReference type="Proteomes" id="UP001232063"/>
    </source>
</evidence>
<keyword evidence="5 8" id="KW-0460">Magnesium</keyword>
<dbReference type="GO" id="GO:0005525">
    <property type="term" value="F:GTP binding"/>
    <property type="evidence" value="ECO:0007669"/>
    <property type="project" value="UniProtKB-UniRule"/>
</dbReference>
<feature type="binding site" evidence="8">
    <location>
        <position position="101"/>
    </location>
    <ligand>
        <name>Mg(2+)</name>
        <dbReference type="ChEBI" id="CHEBI:18420"/>
    </ligand>
</feature>
<keyword evidence="7 8" id="KW-0501">Molybdenum cofactor biosynthesis</keyword>
<evidence type="ECO:0000256" key="7">
    <source>
        <dbReference type="ARBA" id="ARBA00023150"/>
    </source>
</evidence>
<evidence type="ECO:0000313" key="10">
    <source>
        <dbReference type="EMBL" id="MDJ1500745.1"/>
    </source>
</evidence>
<comment type="cofactor">
    <cofactor evidence="8">
        <name>Mg(2+)</name>
        <dbReference type="ChEBI" id="CHEBI:18420"/>
    </cofactor>
</comment>
<keyword evidence="1 8" id="KW-0963">Cytoplasm</keyword>
<evidence type="ECO:0000256" key="8">
    <source>
        <dbReference type="HAMAP-Rule" id="MF_00316"/>
    </source>
</evidence>
<comment type="subcellular location">
    <subcellularLocation>
        <location evidence="8">Cytoplasm</location>
    </subcellularLocation>
</comment>
<evidence type="ECO:0000259" key="9">
    <source>
        <dbReference type="Pfam" id="PF12804"/>
    </source>
</evidence>
<dbReference type="InterPro" id="IPR025877">
    <property type="entry name" value="MobA-like_NTP_Trfase"/>
</dbReference>
<dbReference type="CDD" id="cd02503">
    <property type="entry name" value="MobA"/>
    <property type="match status" value="1"/>
</dbReference>
<comment type="function">
    <text evidence="8">Transfers a GMP moiety from GTP to Mo-molybdopterin (Mo-MPT) cofactor (Moco or molybdenum cofactor) to form Mo-molybdopterin guanine dinucleotide (Mo-MGD) cofactor.</text>
</comment>
<comment type="caution">
    <text evidence="10">The sequence shown here is derived from an EMBL/GenBank/DDBJ whole genome shotgun (WGS) entry which is preliminary data.</text>
</comment>